<evidence type="ECO:0000256" key="4">
    <source>
        <dbReference type="ARBA" id="ARBA00023235"/>
    </source>
</evidence>
<name>A0A0W8FRA2_9ZZZZ</name>
<accession>A0A0W8FRA2</accession>
<evidence type="ECO:0000256" key="2">
    <source>
        <dbReference type="ARBA" id="ARBA00013194"/>
    </source>
</evidence>
<evidence type="ECO:0000313" key="7">
    <source>
        <dbReference type="EMBL" id="KUG23266.1"/>
    </source>
</evidence>
<dbReference type="Gene3D" id="3.10.50.40">
    <property type="match status" value="1"/>
</dbReference>
<dbReference type="InterPro" id="IPR000774">
    <property type="entry name" value="PPIase_FKBP_N"/>
</dbReference>
<keyword evidence="4 7" id="KW-0413">Isomerase</keyword>
<dbReference type="PANTHER" id="PTHR43811">
    <property type="entry name" value="FKBP-TYPE PEPTIDYL-PROLYL CIS-TRANS ISOMERASE FKPA"/>
    <property type="match status" value="1"/>
</dbReference>
<gene>
    <name evidence="7" type="ORF">ASZ90_006927</name>
</gene>
<dbReference type="FunFam" id="3.10.50.40:FF:000006">
    <property type="entry name" value="Peptidyl-prolyl cis-trans isomerase"/>
    <property type="match status" value="1"/>
</dbReference>
<evidence type="ECO:0000256" key="1">
    <source>
        <dbReference type="ARBA" id="ARBA00000971"/>
    </source>
</evidence>
<feature type="region of interest" description="Disordered" evidence="5">
    <location>
        <begin position="221"/>
        <end position="241"/>
    </location>
</feature>
<proteinExistence type="predicted"/>
<dbReference type="Pfam" id="PF00254">
    <property type="entry name" value="FKBP_C"/>
    <property type="match status" value="1"/>
</dbReference>
<dbReference type="SUPFAM" id="SSF54534">
    <property type="entry name" value="FKBP-like"/>
    <property type="match status" value="1"/>
</dbReference>
<dbReference type="EMBL" id="LNQE01000914">
    <property type="protein sequence ID" value="KUG23266.1"/>
    <property type="molecule type" value="Genomic_DNA"/>
</dbReference>
<dbReference type="InterPro" id="IPR001179">
    <property type="entry name" value="PPIase_FKBP_dom"/>
</dbReference>
<dbReference type="EC" id="5.2.1.8" evidence="2"/>
<organism evidence="7">
    <name type="scientific">hydrocarbon metagenome</name>
    <dbReference type="NCBI Taxonomy" id="938273"/>
    <lineage>
        <taxon>unclassified sequences</taxon>
        <taxon>metagenomes</taxon>
        <taxon>ecological metagenomes</taxon>
    </lineage>
</organism>
<evidence type="ECO:0000256" key="5">
    <source>
        <dbReference type="SAM" id="MobiDB-lite"/>
    </source>
</evidence>
<protein>
    <recommendedName>
        <fullName evidence="2">peptidylprolyl isomerase</fullName>
        <ecNumber evidence="2">5.2.1.8</ecNumber>
    </recommendedName>
</protein>
<dbReference type="InterPro" id="IPR046357">
    <property type="entry name" value="PPIase_dom_sf"/>
</dbReference>
<dbReference type="GO" id="GO:0003755">
    <property type="term" value="F:peptidyl-prolyl cis-trans isomerase activity"/>
    <property type="evidence" value="ECO:0007669"/>
    <property type="project" value="UniProtKB-KW"/>
</dbReference>
<dbReference type="Pfam" id="PF01346">
    <property type="entry name" value="FKBP_N"/>
    <property type="match status" value="1"/>
</dbReference>
<dbReference type="PROSITE" id="PS50059">
    <property type="entry name" value="FKBP_PPIASE"/>
    <property type="match status" value="1"/>
</dbReference>
<comment type="catalytic activity">
    <reaction evidence="1">
        <text>[protein]-peptidylproline (omega=180) = [protein]-peptidylproline (omega=0)</text>
        <dbReference type="Rhea" id="RHEA:16237"/>
        <dbReference type="Rhea" id="RHEA-COMP:10747"/>
        <dbReference type="Rhea" id="RHEA-COMP:10748"/>
        <dbReference type="ChEBI" id="CHEBI:83833"/>
        <dbReference type="ChEBI" id="CHEBI:83834"/>
        <dbReference type="EC" id="5.2.1.8"/>
    </reaction>
</comment>
<feature type="domain" description="PPIase FKBP-type" evidence="6">
    <location>
        <begin position="133"/>
        <end position="219"/>
    </location>
</feature>
<reference evidence="7" key="1">
    <citation type="journal article" date="2015" name="Proc. Natl. Acad. Sci. U.S.A.">
        <title>Networks of energetic and metabolic interactions define dynamics in microbial communities.</title>
        <authorList>
            <person name="Embree M."/>
            <person name="Liu J.K."/>
            <person name="Al-Bassam M.M."/>
            <person name="Zengler K."/>
        </authorList>
    </citation>
    <scope>NUCLEOTIDE SEQUENCE</scope>
</reference>
<sequence length="241" mass="26007">MRKLIICVFIFLLVSPVWAATPQTEDQKALYALGADLAKKLSIFDLTADEFEFVKQGMSDVIAGKKLEAEPEAYQQSIGILFQARMIAAAQRQKMLAKPYLEKAAKEKDAQLMASGLVYQSIKVGTGAQPKGSDVVKVHYTGTFIDGKEFDSSVKRGQPLEFQLDQVIPCWTEGLAKMKIGGKAKLICPSDIAYGDQGRPPIVPGGATLIFDVELLDAKAAPASASTPAKKPAASKTKTKK</sequence>
<comment type="caution">
    <text evidence="7">The sequence shown here is derived from an EMBL/GenBank/DDBJ whole genome shotgun (WGS) entry which is preliminary data.</text>
</comment>
<evidence type="ECO:0000256" key="3">
    <source>
        <dbReference type="ARBA" id="ARBA00023110"/>
    </source>
</evidence>
<keyword evidence="3" id="KW-0697">Rotamase</keyword>
<dbReference type="GO" id="GO:0006457">
    <property type="term" value="P:protein folding"/>
    <property type="evidence" value="ECO:0007669"/>
    <property type="project" value="InterPro"/>
</dbReference>
<dbReference type="AlphaFoldDB" id="A0A0W8FRA2"/>
<evidence type="ECO:0000259" key="6">
    <source>
        <dbReference type="PROSITE" id="PS50059"/>
    </source>
</evidence>
<dbReference type="PANTHER" id="PTHR43811:SF19">
    <property type="entry name" value="39 KDA FK506-BINDING NUCLEAR PROTEIN"/>
    <property type="match status" value="1"/>
</dbReference>